<dbReference type="InterPro" id="IPR003583">
    <property type="entry name" value="Hlx-hairpin-Hlx_DNA-bd_motif"/>
</dbReference>
<dbReference type="Pfam" id="PF13184">
    <property type="entry name" value="KH_NusA_1st"/>
    <property type="match status" value="1"/>
</dbReference>
<dbReference type="Gene3D" id="3.30.300.20">
    <property type="match status" value="2"/>
</dbReference>
<evidence type="ECO:0000256" key="4">
    <source>
        <dbReference type="ARBA" id="ARBA00022884"/>
    </source>
</evidence>
<dbReference type="EMBL" id="CP071090">
    <property type="protein sequence ID" value="QSQ19228.1"/>
    <property type="molecule type" value="Genomic_DNA"/>
</dbReference>
<dbReference type="InterPro" id="IPR036555">
    <property type="entry name" value="NusA_N_sf"/>
</dbReference>
<evidence type="ECO:0000256" key="5">
    <source>
        <dbReference type="ARBA" id="ARBA00023015"/>
    </source>
</evidence>
<dbReference type="InterPro" id="IPR004087">
    <property type="entry name" value="KH_dom"/>
</dbReference>
<dbReference type="SUPFAM" id="SSF54814">
    <property type="entry name" value="Prokaryotic type KH domain (KH-domain type II)"/>
    <property type="match status" value="2"/>
</dbReference>
<evidence type="ECO:0000313" key="10">
    <source>
        <dbReference type="Proteomes" id="UP000662747"/>
    </source>
</evidence>
<keyword evidence="10" id="KW-1185">Reference proteome</keyword>
<comment type="function">
    <text evidence="7">Participates in both transcription termination and antitermination.</text>
</comment>
<dbReference type="InterPro" id="IPR030842">
    <property type="entry name" value="TF_NusA_bacterial"/>
</dbReference>
<dbReference type="SMART" id="SM00322">
    <property type="entry name" value="KH"/>
    <property type="match status" value="2"/>
</dbReference>
<comment type="subcellular location">
    <subcellularLocation>
        <location evidence="7">Cytoplasm</location>
    </subcellularLocation>
</comment>
<dbReference type="CDD" id="cd04455">
    <property type="entry name" value="S1_NusA"/>
    <property type="match status" value="1"/>
</dbReference>
<dbReference type="InterPro" id="IPR003029">
    <property type="entry name" value="S1_domain"/>
</dbReference>
<feature type="domain" description="S1 motif" evidence="8">
    <location>
        <begin position="170"/>
        <end position="234"/>
    </location>
</feature>
<protein>
    <recommendedName>
        <fullName evidence="7">Transcription termination/antitermination protein NusA</fullName>
    </recommendedName>
</protein>
<organism evidence="9 10">
    <name type="scientific">Pyxidicoccus parkwayensis</name>
    <dbReference type="NCBI Taxonomy" id="2813578"/>
    <lineage>
        <taxon>Bacteria</taxon>
        <taxon>Pseudomonadati</taxon>
        <taxon>Myxococcota</taxon>
        <taxon>Myxococcia</taxon>
        <taxon>Myxococcales</taxon>
        <taxon>Cystobacterineae</taxon>
        <taxon>Myxococcaceae</taxon>
        <taxon>Pyxidicoccus</taxon>
    </lineage>
</organism>
<sequence>MATQQANPSVNLNLVLDQVAKDKGIDRAVLIATLEDAMKTAAKKHFGQDRELEAKYDPDKGVVELFQAITVVDEIVDPVQAVNQITTGEAHKKGMEVESGDELVFQIFYRDEDAAEAKAQDDQYGDILRLKTFRRGFGRIAAQTAKQVILQRTRDAERENVFNEYKDRKNEIVTGIARRFERGNIIVDLGRAEAVLPVREQVPRETYRPGDRVQAYVLDVLRESKGPQIVLSRASVNLLTKLFEMEVPEIAEGIVVIEAAAREPGGRAKIAVSSRDSDVDPVGACVGMKGSRVQAVVQELRGEKIDIVPFDEDPARFVCSALAPAEVSRVIIDEANHAMELIVPDDQLSLAIGRRGQNVRLAAQLTGWKLDINSESRVRELREFASRSLGSLPGVNEMLVETLYAHGFRQARDIADANPEMLAQLPGIDPARIPSMQEAARKRMVEDQAELSRMDYEREQARIAEARRHPDELTQSERMARVRGVGEKTIEQLILAGYKTVEDIANEKDLAKLGDVPGVGIKKARQLKSAAENYLVEEAKLRAELNAERGAMTATLEGGAEATKSP</sequence>
<dbReference type="Pfam" id="PF08529">
    <property type="entry name" value="NusA_N"/>
    <property type="match status" value="2"/>
</dbReference>
<dbReference type="Gene3D" id="3.30.1480.10">
    <property type="entry name" value="NusA, N-terminal domain"/>
    <property type="match status" value="1"/>
</dbReference>
<accession>A0ABX7NLD7</accession>
<comment type="subunit">
    <text evidence="7">Monomer. Binds directly to the core enzyme of the DNA-dependent RNA polymerase and to nascent RNA.</text>
</comment>
<dbReference type="SUPFAM" id="SSF69705">
    <property type="entry name" value="Transcription factor NusA, N-terminal domain"/>
    <property type="match status" value="1"/>
</dbReference>
<dbReference type="InterPro" id="IPR013735">
    <property type="entry name" value="TF_NusA_N"/>
</dbReference>
<keyword evidence="5 7" id="KW-0805">Transcription regulation</keyword>
<dbReference type="Gene3D" id="2.40.50.140">
    <property type="entry name" value="Nucleic acid-binding proteins"/>
    <property type="match status" value="1"/>
</dbReference>
<dbReference type="RefSeq" id="WP_206720816.1">
    <property type="nucleotide sequence ID" value="NZ_CP071090.1"/>
</dbReference>
<name>A0ABX7NLD7_9BACT</name>
<dbReference type="Proteomes" id="UP000662747">
    <property type="component" value="Chromosome"/>
</dbReference>
<dbReference type="InterPro" id="IPR025249">
    <property type="entry name" value="TF_NusA_KH_1st"/>
</dbReference>
<keyword evidence="6 7" id="KW-0804">Transcription</keyword>
<dbReference type="InterPro" id="IPR058582">
    <property type="entry name" value="KH_NusA_2nd"/>
</dbReference>
<dbReference type="Pfam" id="PF00575">
    <property type="entry name" value="S1"/>
    <property type="match status" value="1"/>
</dbReference>
<dbReference type="InterPro" id="IPR015946">
    <property type="entry name" value="KH_dom-like_a/b"/>
</dbReference>
<keyword evidence="3 7" id="KW-0889">Transcription antitermination</keyword>
<reference evidence="9 10" key="1">
    <citation type="submission" date="2021-02" db="EMBL/GenBank/DDBJ databases">
        <title>De Novo genome assembly of isolated myxobacteria.</title>
        <authorList>
            <person name="Stevens D.C."/>
        </authorList>
    </citation>
    <scope>NUCLEOTIDE SEQUENCE [LARGE SCALE GENOMIC DNA]</scope>
    <source>
        <strain evidence="10">SCPEA02</strain>
    </source>
</reference>
<keyword evidence="4 7" id="KW-0694">RNA-binding</keyword>
<dbReference type="CDD" id="cd22529">
    <property type="entry name" value="KH-II_NusA_rpt2"/>
    <property type="match status" value="1"/>
</dbReference>
<dbReference type="NCBIfam" id="TIGR01953">
    <property type="entry name" value="NusA"/>
    <property type="match status" value="1"/>
</dbReference>
<gene>
    <name evidence="7 9" type="primary">nusA</name>
    <name evidence="9" type="ORF">JY651_28235</name>
</gene>
<dbReference type="Pfam" id="PF14520">
    <property type="entry name" value="HHH_5"/>
    <property type="match status" value="2"/>
</dbReference>
<keyword evidence="2 7" id="KW-0963">Cytoplasm</keyword>
<evidence type="ECO:0000256" key="7">
    <source>
        <dbReference type="HAMAP-Rule" id="MF_00945"/>
    </source>
</evidence>
<evidence type="ECO:0000256" key="3">
    <source>
        <dbReference type="ARBA" id="ARBA00022814"/>
    </source>
</evidence>
<dbReference type="InterPro" id="IPR012340">
    <property type="entry name" value="NA-bd_OB-fold"/>
</dbReference>
<evidence type="ECO:0000256" key="6">
    <source>
        <dbReference type="ARBA" id="ARBA00023163"/>
    </source>
</evidence>
<dbReference type="SUPFAM" id="SSF50249">
    <property type="entry name" value="Nucleic acid-binding proteins"/>
    <property type="match status" value="1"/>
</dbReference>
<dbReference type="PANTHER" id="PTHR22648">
    <property type="entry name" value="TRANSCRIPTION TERMINATION FACTOR NUSA"/>
    <property type="match status" value="1"/>
</dbReference>
<dbReference type="SUPFAM" id="SSF47794">
    <property type="entry name" value="Rad51 N-terminal domain-like"/>
    <property type="match status" value="2"/>
</dbReference>
<dbReference type="HAMAP" id="MF_00945_B">
    <property type="entry name" value="NusA_B"/>
    <property type="match status" value="1"/>
</dbReference>
<comment type="similarity">
    <text evidence="7">Belongs to the NusA family.</text>
</comment>
<keyword evidence="1 7" id="KW-0806">Transcription termination</keyword>
<dbReference type="CDD" id="cd02134">
    <property type="entry name" value="KH-II_NusA_rpt1"/>
    <property type="match status" value="1"/>
</dbReference>
<dbReference type="PROSITE" id="PS50126">
    <property type="entry name" value="S1"/>
    <property type="match status" value="1"/>
</dbReference>
<dbReference type="Gene3D" id="1.10.150.20">
    <property type="entry name" value="5' to 3' exonuclease, C-terminal subdomain"/>
    <property type="match status" value="2"/>
</dbReference>
<dbReference type="InterPro" id="IPR010995">
    <property type="entry name" value="DNA_repair_Rad51/TF_NusA_a-hlx"/>
</dbReference>
<evidence type="ECO:0000313" key="9">
    <source>
        <dbReference type="EMBL" id="QSQ19228.1"/>
    </source>
</evidence>
<dbReference type="PROSITE" id="PS50084">
    <property type="entry name" value="KH_TYPE_1"/>
    <property type="match status" value="1"/>
</dbReference>
<dbReference type="SMART" id="SM00316">
    <property type="entry name" value="S1"/>
    <property type="match status" value="1"/>
</dbReference>
<dbReference type="SMART" id="SM00278">
    <property type="entry name" value="HhH1"/>
    <property type="match status" value="3"/>
</dbReference>
<dbReference type="InterPro" id="IPR009019">
    <property type="entry name" value="KH_sf_prok-type"/>
</dbReference>
<dbReference type="Pfam" id="PF26594">
    <property type="entry name" value="KH_NusA_2nd"/>
    <property type="match status" value="1"/>
</dbReference>
<evidence type="ECO:0000259" key="8">
    <source>
        <dbReference type="PROSITE" id="PS50126"/>
    </source>
</evidence>
<evidence type="ECO:0000256" key="1">
    <source>
        <dbReference type="ARBA" id="ARBA00022472"/>
    </source>
</evidence>
<dbReference type="InterPro" id="IPR010213">
    <property type="entry name" value="TF_NusA"/>
</dbReference>
<evidence type="ECO:0000256" key="2">
    <source>
        <dbReference type="ARBA" id="ARBA00022490"/>
    </source>
</evidence>
<dbReference type="PANTHER" id="PTHR22648:SF0">
    <property type="entry name" value="TRANSCRIPTION TERMINATION_ANTITERMINATION PROTEIN NUSA"/>
    <property type="match status" value="1"/>
</dbReference>
<proteinExistence type="inferred from homology"/>